<dbReference type="InterPro" id="IPR041474">
    <property type="entry name" value="NicS_C"/>
</dbReference>
<keyword evidence="5" id="KW-1185">Reference proteome</keyword>
<dbReference type="InterPro" id="IPR009057">
    <property type="entry name" value="Homeodomain-like_sf"/>
</dbReference>
<evidence type="ECO:0000313" key="4">
    <source>
        <dbReference type="EMBL" id="GGK25203.1"/>
    </source>
</evidence>
<comment type="caution">
    <text evidence="4">The sequence shown here is derived from an EMBL/GenBank/DDBJ whole genome shotgun (WGS) entry which is preliminary data.</text>
</comment>
<dbReference type="SUPFAM" id="SSF48498">
    <property type="entry name" value="Tetracyclin repressor-like, C-terminal domain"/>
    <property type="match status" value="1"/>
</dbReference>
<sequence>MTSHPATGVGRERQRDADRTKAEILEIATREFARHGYTGARVDEIAALTRTTKRMIYYYFGGKEQLYTAVLEKAYAEVRATERALDVDHLGPVEAIRTLAELTFDHHEAHPDFIRLVSIENIHHAEHIRTSPVLASLGTPALDLITRILEAGRESGDFTASADATDVHMAISSFCFFRISNQHTFHALFGRDLTAAKHRTRHRRMLGDMIVAYLTGT</sequence>
<protein>
    <submittedName>
        <fullName evidence="4">TetR family transcriptional regulator</fullName>
    </submittedName>
</protein>
<evidence type="ECO:0000313" key="5">
    <source>
        <dbReference type="Proteomes" id="UP000660265"/>
    </source>
</evidence>
<dbReference type="SUPFAM" id="SSF46689">
    <property type="entry name" value="Homeodomain-like"/>
    <property type="match status" value="1"/>
</dbReference>
<dbReference type="Gene3D" id="1.10.357.10">
    <property type="entry name" value="Tetracycline Repressor, domain 2"/>
    <property type="match status" value="1"/>
</dbReference>
<accession>A0ABQ2ET98</accession>
<keyword evidence="1 2" id="KW-0238">DNA-binding</keyword>
<dbReference type="Pfam" id="PF17938">
    <property type="entry name" value="TetR_C_29"/>
    <property type="match status" value="1"/>
</dbReference>
<feature type="DNA-binding region" description="H-T-H motif" evidence="2">
    <location>
        <begin position="41"/>
        <end position="60"/>
    </location>
</feature>
<reference evidence="5" key="1">
    <citation type="journal article" date="2019" name="Int. J. Syst. Evol. Microbiol.">
        <title>The Global Catalogue of Microorganisms (GCM) 10K type strain sequencing project: providing services to taxonomists for standard genome sequencing and annotation.</title>
        <authorList>
            <consortium name="The Broad Institute Genomics Platform"/>
            <consortium name="The Broad Institute Genome Sequencing Center for Infectious Disease"/>
            <person name="Wu L."/>
            <person name="Ma J."/>
        </authorList>
    </citation>
    <scope>NUCLEOTIDE SEQUENCE [LARGE SCALE GENOMIC DNA]</scope>
    <source>
        <strain evidence="5">CGMCC 4.7275</strain>
    </source>
</reference>
<gene>
    <name evidence="4" type="primary">rutR</name>
    <name evidence="4" type="ORF">GCM10011583_66520</name>
</gene>
<dbReference type="InterPro" id="IPR050109">
    <property type="entry name" value="HTH-type_TetR-like_transc_reg"/>
</dbReference>
<evidence type="ECO:0000259" key="3">
    <source>
        <dbReference type="PROSITE" id="PS50977"/>
    </source>
</evidence>
<dbReference type="Proteomes" id="UP000660265">
    <property type="component" value="Unassembled WGS sequence"/>
</dbReference>
<proteinExistence type="predicted"/>
<dbReference type="Pfam" id="PF00440">
    <property type="entry name" value="TetR_N"/>
    <property type="match status" value="1"/>
</dbReference>
<feature type="domain" description="HTH tetR-type" evidence="3">
    <location>
        <begin position="18"/>
        <end position="78"/>
    </location>
</feature>
<dbReference type="PRINTS" id="PR00455">
    <property type="entry name" value="HTHTETR"/>
</dbReference>
<organism evidence="4 5">
    <name type="scientific">Streptomyces camponoticapitis</name>
    <dbReference type="NCBI Taxonomy" id="1616125"/>
    <lineage>
        <taxon>Bacteria</taxon>
        <taxon>Bacillati</taxon>
        <taxon>Actinomycetota</taxon>
        <taxon>Actinomycetes</taxon>
        <taxon>Kitasatosporales</taxon>
        <taxon>Streptomycetaceae</taxon>
        <taxon>Streptomyces</taxon>
    </lineage>
</organism>
<name>A0ABQ2ET98_9ACTN</name>
<dbReference type="PANTHER" id="PTHR30328:SF54">
    <property type="entry name" value="HTH-TYPE TRANSCRIPTIONAL REPRESSOR SCO4008"/>
    <property type="match status" value="1"/>
</dbReference>
<evidence type="ECO:0000256" key="1">
    <source>
        <dbReference type="ARBA" id="ARBA00023125"/>
    </source>
</evidence>
<dbReference type="EMBL" id="BMMV01000031">
    <property type="protein sequence ID" value="GGK25203.1"/>
    <property type="molecule type" value="Genomic_DNA"/>
</dbReference>
<dbReference type="InterPro" id="IPR036271">
    <property type="entry name" value="Tet_transcr_reg_TetR-rel_C_sf"/>
</dbReference>
<evidence type="ECO:0000256" key="2">
    <source>
        <dbReference type="PROSITE-ProRule" id="PRU00335"/>
    </source>
</evidence>
<dbReference type="PROSITE" id="PS50977">
    <property type="entry name" value="HTH_TETR_2"/>
    <property type="match status" value="1"/>
</dbReference>
<dbReference type="PANTHER" id="PTHR30328">
    <property type="entry name" value="TRANSCRIPTIONAL REPRESSOR"/>
    <property type="match status" value="1"/>
</dbReference>
<dbReference type="InterPro" id="IPR001647">
    <property type="entry name" value="HTH_TetR"/>
</dbReference>
<dbReference type="RefSeq" id="WP_189111304.1">
    <property type="nucleotide sequence ID" value="NZ_BMMV01000031.1"/>
</dbReference>